<proteinExistence type="predicted"/>
<dbReference type="Proteomes" id="UP000575898">
    <property type="component" value="Unassembled WGS sequence"/>
</dbReference>
<evidence type="ECO:0000313" key="2">
    <source>
        <dbReference type="Proteomes" id="UP000575898"/>
    </source>
</evidence>
<reference evidence="1 2" key="1">
    <citation type="submission" date="2020-08" db="EMBL/GenBank/DDBJ databases">
        <title>Genomic Encyclopedia of Type Strains, Phase IV (KMG-IV): sequencing the most valuable type-strain genomes for metagenomic binning, comparative biology and taxonomic classification.</title>
        <authorList>
            <person name="Goeker M."/>
        </authorList>
    </citation>
    <scope>NUCLEOTIDE SEQUENCE [LARGE SCALE GENOMIC DNA]</scope>
    <source>
        <strain evidence="1 2">DSM 27165</strain>
    </source>
</reference>
<accession>A0A840MU49</accession>
<dbReference type="AlphaFoldDB" id="A0A840MU49"/>
<sequence length="64" mass="6956">MNDPLLSPQEALAEFDPVLCALYGDHPCQSAQEVADAMISADQSWRQFARAHDEAGSASWVHIG</sequence>
<organism evidence="1 2">
    <name type="scientific">Chitinivorax tropicus</name>
    <dbReference type="NCBI Taxonomy" id="714531"/>
    <lineage>
        <taxon>Bacteria</taxon>
        <taxon>Pseudomonadati</taxon>
        <taxon>Pseudomonadota</taxon>
        <taxon>Betaproteobacteria</taxon>
        <taxon>Chitinivorax</taxon>
    </lineage>
</organism>
<evidence type="ECO:0000313" key="1">
    <source>
        <dbReference type="EMBL" id="MBB5018701.1"/>
    </source>
</evidence>
<name>A0A840MU49_9PROT</name>
<gene>
    <name evidence="1" type="ORF">HNQ59_001992</name>
</gene>
<comment type="caution">
    <text evidence="1">The sequence shown here is derived from an EMBL/GenBank/DDBJ whole genome shotgun (WGS) entry which is preliminary data.</text>
</comment>
<dbReference type="RefSeq" id="WP_184038372.1">
    <property type="nucleotide sequence ID" value="NZ_JACHHY010000010.1"/>
</dbReference>
<keyword evidence="2" id="KW-1185">Reference proteome</keyword>
<dbReference type="EMBL" id="JACHHY010000010">
    <property type="protein sequence ID" value="MBB5018701.1"/>
    <property type="molecule type" value="Genomic_DNA"/>
</dbReference>
<protein>
    <submittedName>
        <fullName evidence="1">Uncharacterized protein</fullName>
    </submittedName>
</protein>